<gene>
    <name evidence="3" type="ORF">NT02SARS_0754</name>
</gene>
<evidence type="ECO:0000259" key="2">
    <source>
        <dbReference type="SMART" id="SM00849"/>
    </source>
</evidence>
<accession>J5KK61</accession>
<dbReference type="InterPro" id="IPR044094">
    <property type="entry name" value="AtsA-like_MBL-fold"/>
</dbReference>
<dbReference type="GO" id="GO:0042781">
    <property type="term" value="F:3'-tRNA processing endoribonuclease activity"/>
    <property type="evidence" value="ECO:0007669"/>
    <property type="project" value="TreeGrafter"/>
</dbReference>
<sequence>MKKFFKYLVLIIIFLIIVVQFGLRQPSIQDKLLEIAIENLAAPSAYLPEEDALTAVVCGSRSPIPAPGRAEACILVQAGDKIFIFDTGGGSIENLNNWNTPWDRVEAVFYTHLHSDHIFDIADLHQATWINGGRDSKQKVFGPEGVQMLTDGIELAYTKDYFFRNEHHGDTIAPLDIAGFDTHTVDLESPILIDYGDLKITAYSVSHDPVDPALGFRIDYKGRSISISGDTIYDENLVNNSKNVDILFHESMSLELLNLINKNAERIGNTMAAKVTIDIQDYHTPIVEVVRAANEANVKHLVFYHHLPAPRNKLMEDIMYRGVDDIRDEWTSSNDGTMFILPINSDEIIHKELNE</sequence>
<dbReference type="SMART" id="SM00849">
    <property type="entry name" value="Lactamase_B"/>
    <property type="match status" value="1"/>
</dbReference>
<name>J5KK61_9GAMM</name>
<proteinExistence type="predicted"/>
<dbReference type="CDD" id="cd07719">
    <property type="entry name" value="arylsulfatase_AtsA-like_MBL-fold"/>
    <property type="match status" value="1"/>
</dbReference>
<evidence type="ECO:0000313" key="4">
    <source>
        <dbReference type="Proteomes" id="UP000010116"/>
    </source>
</evidence>
<dbReference type="HOGENOM" id="CLU_031317_0_1_6"/>
<evidence type="ECO:0000313" key="3">
    <source>
        <dbReference type="EMBL" id="EJP72906.1"/>
    </source>
</evidence>
<dbReference type="AlphaFoldDB" id="J5KK61"/>
<feature type="domain" description="Metallo-beta-lactamase" evidence="2">
    <location>
        <begin position="70"/>
        <end position="271"/>
    </location>
</feature>
<evidence type="ECO:0000256" key="1">
    <source>
        <dbReference type="ARBA" id="ARBA00022801"/>
    </source>
</evidence>
<protein>
    <submittedName>
        <fullName evidence="3">Ribonuclease Z</fullName>
    </submittedName>
</protein>
<dbReference type="PANTHER" id="PTHR46018:SF2">
    <property type="entry name" value="ZINC PHOSPHODIESTERASE ELAC PROTEIN 1"/>
    <property type="match status" value="1"/>
</dbReference>
<dbReference type="SUPFAM" id="SSF56281">
    <property type="entry name" value="Metallo-hydrolase/oxidoreductase"/>
    <property type="match status" value="1"/>
</dbReference>
<dbReference type="Pfam" id="PF00753">
    <property type="entry name" value="Lactamase_B"/>
    <property type="match status" value="1"/>
</dbReference>
<dbReference type="Proteomes" id="UP000010116">
    <property type="component" value="Unassembled WGS sequence"/>
</dbReference>
<dbReference type="InterPro" id="IPR001279">
    <property type="entry name" value="Metallo-B-lactamas"/>
</dbReference>
<dbReference type="EMBL" id="JH611185">
    <property type="protein sequence ID" value="EJP72906.1"/>
    <property type="molecule type" value="Genomic_DNA"/>
</dbReference>
<reference evidence="3 4" key="1">
    <citation type="journal article" date="2012" name="ISME J.">
        <title>Genomic insights to SAR86, an abundant and uncultivated marine bacterial lineage.</title>
        <authorList>
            <person name="Dupont C.L."/>
            <person name="Rusch D.B."/>
            <person name="Yooseph S."/>
            <person name="Lombardo M.J."/>
            <person name="Richter R.A."/>
            <person name="Valas R."/>
            <person name="Novotny M."/>
            <person name="Yee-Greenbaum J."/>
            <person name="Selengut J.D."/>
            <person name="Haft D.H."/>
            <person name="Halpern A.L."/>
            <person name="Lasken R.S."/>
            <person name="Nealson K."/>
            <person name="Friedman R."/>
            <person name="Venter J.C."/>
        </authorList>
    </citation>
    <scope>NUCLEOTIDE SEQUENCE [LARGE SCALE GENOMIC DNA]</scope>
</reference>
<dbReference type="PANTHER" id="PTHR46018">
    <property type="entry name" value="ZINC PHOSPHODIESTERASE ELAC PROTEIN 1"/>
    <property type="match status" value="1"/>
</dbReference>
<keyword evidence="1" id="KW-0378">Hydrolase</keyword>
<organism evidence="3 4">
    <name type="scientific">SAR86 cluster bacterium SAR86B</name>
    <dbReference type="NCBI Taxonomy" id="1123867"/>
    <lineage>
        <taxon>Bacteria</taxon>
        <taxon>Pseudomonadati</taxon>
        <taxon>Pseudomonadota</taxon>
        <taxon>Gammaproteobacteria</taxon>
        <taxon>SAR86 cluster</taxon>
    </lineage>
</organism>
<dbReference type="InterPro" id="IPR036866">
    <property type="entry name" value="RibonucZ/Hydroxyglut_hydro"/>
</dbReference>
<dbReference type="Gene3D" id="3.60.15.10">
    <property type="entry name" value="Ribonuclease Z/Hydroxyacylglutathione hydrolase-like"/>
    <property type="match status" value="1"/>
</dbReference>